<feature type="compositionally biased region" description="Basic and acidic residues" evidence="11">
    <location>
        <begin position="1045"/>
        <end position="1055"/>
    </location>
</feature>
<dbReference type="Gene3D" id="3.40.50.300">
    <property type="entry name" value="P-loop containing nucleotide triphosphate hydrolases"/>
    <property type="match status" value="2"/>
</dbReference>
<evidence type="ECO:0000256" key="6">
    <source>
        <dbReference type="ARBA" id="ARBA00023235"/>
    </source>
</evidence>
<evidence type="ECO:0000256" key="8">
    <source>
        <dbReference type="ARBA" id="ARBA00034617"/>
    </source>
</evidence>
<dbReference type="eggNOG" id="KOG0952">
    <property type="taxonomic scope" value="Eukaryota"/>
</dbReference>
<dbReference type="FunFam" id="1.10.10.10:FF:000012">
    <property type="entry name" value="U5 small nuclear ribonucleoprotein helicase"/>
    <property type="match status" value="1"/>
</dbReference>
<feature type="compositionally biased region" description="Polar residues" evidence="11">
    <location>
        <begin position="1125"/>
        <end position="1135"/>
    </location>
</feature>
<dbReference type="Gene3D" id="1.10.3380.10">
    <property type="entry name" value="Sec63 N-terminal domain-like domain"/>
    <property type="match status" value="1"/>
</dbReference>
<feature type="region of interest" description="Disordered" evidence="11">
    <location>
        <begin position="78"/>
        <end position="100"/>
    </location>
</feature>
<evidence type="ECO:0000256" key="2">
    <source>
        <dbReference type="ARBA" id="ARBA00022741"/>
    </source>
</evidence>
<dbReference type="InParanoid" id="S2JFQ0"/>
<evidence type="ECO:0000313" key="14">
    <source>
        <dbReference type="EMBL" id="EPB89116.1"/>
    </source>
</evidence>
<feature type="domain" description="Helicase C-terminal" evidence="13">
    <location>
        <begin position="329"/>
        <end position="523"/>
    </location>
</feature>
<dbReference type="InterPro" id="IPR011545">
    <property type="entry name" value="DEAD/DEAH_box_helicase_dom"/>
</dbReference>
<feature type="compositionally biased region" description="Polar residues" evidence="11">
    <location>
        <begin position="1025"/>
        <end position="1043"/>
    </location>
</feature>
<protein>
    <recommendedName>
        <fullName evidence="9">DNA 3'-5' helicase</fullName>
        <ecNumber evidence="9">5.6.2.4</ecNumber>
    </recommendedName>
</protein>
<evidence type="ECO:0000256" key="11">
    <source>
        <dbReference type="SAM" id="MobiDB-lite"/>
    </source>
</evidence>
<comment type="catalytic activity">
    <reaction evidence="8">
        <text>Couples ATP hydrolysis with the unwinding of duplex DNA by translocating in the 3'-5' direction.</text>
        <dbReference type="EC" id="5.6.2.4"/>
    </reaction>
</comment>
<dbReference type="EMBL" id="KE123940">
    <property type="protein sequence ID" value="EPB89116.1"/>
    <property type="molecule type" value="Genomic_DNA"/>
</dbReference>
<dbReference type="OrthoDB" id="5575at2759"/>
<dbReference type="GO" id="GO:0016787">
    <property type="term" value="F:hydrolase activity"/>
    <property type="evidence" value="ECO:0007669"/>
    <property type="project" value="UniProtKB-KW"/>
</dbReference>
<dbReference type="InterPro" id="IPR014001">
    <property type="entry name" value="Helicase_ATP-bd"/>
</dbReference>
<dbReference type="VEuPathDB" id="FungiDB:HMPREF1544_04108"/>
<sequence length="1303" mass="146292">MQHPYYTSKSQYFSSASRKPRYHGTRDSNSPIGDWLAREEALLDGLEAEPCAIIPPADKADPIQLPYPSVVSSTFASTQGVNNRPQINSSNNGGPRTEGLRPISEIPKPFNSIFKFGLFNVVQSECLNDAFYQNGNLVISAPTGSGKTVLMELAIIRTLLHGGANSKIIYMAPTKSLCSERAKDWQLKFKPLGIECKEFTGDTQRSSISAIQKTTIIVTTPEKWDSMTRRWNDHKQLMKLISLFLIDEVHILNEKRGACLEACVSRMQTMDINLRYIAVSATVPNLEDIATWLHAKPISFSEEYRPIKLERFVYGYPYKEGNMFLFDRKLDWKLLEMIQKHSDNKPVLIFCSTRKSAEMACTTITNMMDKKRIATLNESLTTSQSSVRFKDKNLPKFVGRGVAFHHAGLDPADRFQVETKFMNRDIRVIATTSTLAVGVNLPAHLVIVKSTQGYQNGNLDEYSDIDLLQMMGRAGRPGLDTSGCVVILTTSQMELRYKSLVSGTTNLESQLHENLIGHLVSEICLGTITNQVTALKWLQSTFLYVRLLKNPGHYKLNQESISSNTILQEICAKDLELLQYHNLVQKSSSDAKLKATPFGVAMDVYYIRFPTMVRLMESETPTSVRDTLELIGKSHEEMETIRLNQGDKQFLNSIRNHNSIRFPLDKVSNVADKVFMMIQCILGDISLNSNNGGSTLLSIEGSTIMKHSSRIARCLIDCSIHEKNAAKLKYALELYQCLQAHMWSNSPYIARQLPGIGPQYAKTIAQANLINFDQLRHCDPGRFEQLLHRNPPFGIKLCKEISMLPNLSLDIRQLKNSGSETNRETGNVIVTVHLDIELTNKDVASRSKLGKNCYVQFWMETSENRLVDFRRTLISNLLKQKYEFDVKVEIESSTSTITAHLQCGDYVGLDVQKEIKPKVDPRKFINIASASNISKPQPKSEINDLLEEMIADDPMDVVDDDTEMQEIFQPPVQLPKPATSQALVPSARFNQPPMTVPMDSQTDTDIEEMTDNIDIQAYNRLFKDISNNQEGGPSTSFESSMFQKAQEKTEPVTDKKKPKKKAPAPSPMEPCKHLCKNKDKCRHKCCKRSAVIKIEDDDTPPILGTKRPSPDNENTQPSAKRKTDSSAQPGPSTTHQEQKAPQRDLFDYFPQLSEKDVELLGDLDNTISEKNEANTDTTPAPVTTTATMSEIILDQSILDDIDSDSMADDTNPETPTPPPPPSSSPAAAHFNTAIPTAMHCWNCDELWDEVGRIAHEAFSTLNKRRKNDAHQEPDTQQQPEPAISLDLQTPTLKDWIAENVMLV</sequence>
<comment type="similarity">
    <text evidence="1">Belongs to the helicase family. SKI2 subfamily.</text>
</comment>
<dbReference type="InterPro" id="IPR052247">
    <property type="entry name" value="Meiotic_Crossover_Helicase"/>
</dbReference>
<name>S2JFQ0_MUCC1</name>
<dbReference type="CDD" id="cd18795">
    <property type="entry name" value="SF2_C_Ski2"/>
    <property type="match status" value="1"/>
</dbReference>
<dbReference type="STRING" id="1220926.S2JFQ0"/>
<feature type="region of interest" description="Disordered" evidence="11">
    <location>
        <begin position="1202"/>
        <end position="1228"/>
    </location>
</feature>
<dbReference type="EC" id="5.6.2.4" evidence="9"/>
<feature type="compositionally biased region" description="Polar residues" evidence="11">
    <location>
        <begin position="1"/>
        <end position="17"/>
    </location>
</feature>
<evidence type="ECO:0000259" key="13">
    <source>
        <dbReference type="PROSITE" id="PS51194"/>
    </source>
</evidence>
<feature type="domain" description="Helicase ATP-binding" evidence="12">
    <location>
        <begin position="128"/>
        <end position="301"/>
    </location>
</feature>
<feature type="compositionally biased region" description="Polar residues" evidence="11">
    <location>
        <begin position="78"/>
        <end position="94"/>
    </location>
</feature>
<evidence type="ECO:0000256" key="9">
    <source>
        <dbReference type="ARBA" id="ARBA00034808"/>
    </source>
</evidence>
<keyword evidence="6" id="KW-0413">Isomerase</keyword>
<dbReference type="PROSITE" id="PS51192">
    <property type="entry name" value="HELICASE_ATP_BIND_1"/>
    <property type="match status" value="1"/>
</dbReference>
<evidence type="ECO:0000313" key="15">
    <source>
        <dbReference type="Proteomes" id="UP000014254"/>
    </source>
</evidence>
<proteinExistence type="inferred from homology"/>
<dbReference type="Gene3D" id="1.10.10.10">
    <property type="entry name" value="Winged helix-like DNA-binding domain superfamily/Winged helix DNA-binding domain"/>
    <property type="match status" value="1"/>
</dbReference>
<feature type="region of interest" description="Disordered" evidence="11">
    <location>
        <begin position="1025"/>
        <end position="1072"/>
    </location>
</feature>
<comment type="catalytic activity">
    <reaction evidence="10">
        <text>ATP + H2O = ADP + phosphate + H(+)</text>
        <dbReference type="Rhea" id="RHEA:13065"/>
        <dbReference type="ChEBI" id="CHEBI:15377"/>
        <dbReference type="ChEBI" id="CHEBI:15378"/>
        <dbReference type="ChEBI" id="CHEBI:30616"/>
        <dbReference type="ChEBI" id="CHEBI:43474"/>
        <dbReference type="ChEBI" id="CHEBI:456216"/>
        <dbReference type="EC" id="5.6.2.4"/>
    </reaction>
</comment>
<dbReference type="InterPro" id="IPR001650">
    <property type="entry name" value="Helicase_C-like"/>
</dbReference>
<feature type="compositionally biased region" description="Acidic residues" evidence="11">
    <location>
        <begin position="1202"/>
        <end position="1211"/>
    </location>
</feature>
<dbReference type="SUPFAM" id="SSF158702">
    <property type="entry name" value="Sec63 N-terminal domain-like"/>
    <property type="match status" value="1"/>
</dbReference>
<dbReference type="Pfam" id="PF00271">
    <property type="entry name" value="Helicase_C"/>
    <property type="match status" value="1"/>
</dbReference>
<keyword evidence="15" id="KW-1185">Reference proteome</keyword>
<dbReference type="SMART" id="SM00490">
    <property type="entry name" value="HELICc"/>
    <property type="match status" value="1"/>
</dbReference>
<dbReference type="PROSITE" id="PS51194">
    <property type="entry name" value="HELICASE_CTER"/>
    <property type="match status" value="1"/>
</dbReference>
<evidence type="ECO:0000256" key="4">
    <source>
        <dbReference type="ARBA" id="ARBA00022806"/>
    </source>
</evidence>
<keyword evidence="4" id="KW-0347">Helicase</keyword>
<dbReference type="SMART" id="SM00973">
    <property type="entry name" value="Sec63"/>
    <property type="match status" value="1"/>
</dbReference>
<organism evidence="14 15">
    <name type="scientific">Mucor circinelloides f. circinelloides (strain 1006PhL)</name>
    <name type="common">Mucormycosis agent</name>
    <name type="synonym">Calyptromyces circinelloides</name>
    <dbReference type="NCBI Taxonomy" id="1220926"/>
    <lineage>
        <taxon>Eukaryota</taxon>
        <taxon>Fungi</taxon>
        <taxon>Fungi incertae sedis</taxon>
        <taxon>Mucoromycota</taxon>
        <taxon>Mucoromycotina</taxon>
        <taxon>Mucoromycetes</taxon>
        <taxon>Mucorales</taxon>
        <taxon>Mucorineae</taxon>
        <taxon>Mucoraceae</taxon>
        <taxon>Mucor</taxon>
    </lineage>
</organism>
<evidence type="ECO:0000259" key="12">
    <source>
        <dbReference type="PROSITE" id="PS51192"/>
    </source>
</evidence>
<keyword evidence="3" id="KW-0378">Hydrolase</keyword>
<dbReference type="Pfam" id="PF23445">
    <property type="entry name" value="WHD_SNRNP200"/>
    <property type="match status" value="1"/>
</dbReference>
<dbReference type="InterPro" id="IPR057842">
    <property type="entry name" value="WH_MER3"/>
</dbReference>
<dbReference type="SUPFAM" id="SSF46785">
    <property type="entry name" value="Winged helix' DNA-binding domain"/>
    <property type="match status" value="1"/>
</dbReference>
<dbReference type="GO" id="GO:0005524">
    <property type="term" value="F:ATP binding"/>
    <property type="evidence" value="ECO:0007669"/>
    <property type="project" value="UniProtKB-KW"/>
</dbReference>
<dbReference type="OMA" id="DEFAFQA"/>
<dbReference type="InterPro" id="IPR027417">
    <property type="entry name" value="P-loop_NTPase"/>
</dbReference>
<dbReference type="Pfam" id="PF00270">
    <property type="entry name" value="DEAD"/>
    <property type="match status" value="1"/>
</dbReference>
<dbReference type="InterPro" id="IPR004179">
    <property type="entry name" value="Sec63-dom"/>
</dbReference>
<evidence type="ECO:0000256" key="7">
    <source>
        <dbReference type="ARBA" id="ARBA00023254"/>
    </source>
</evidence>
<dbReference type="PANTHER" id="PTHR47835">
    <property type="entry name" value="HFM1, ATP DEPENDENT DNA HELICASE HOMOLOG"/>
    <property type="match status" value="1"/>
</dbReference>
<accession>S2JFQ0</accession>
<dbReference type="GO" id="GO:0003676">
    <property type="term" value="F:nucleic acid binding"/>
    <property type="evidence" value="ECO:0007669"/>
    <property type="project" value="InterPro"/>
</dbReference>
<dbReference type="GO" id="GO:0043138">
    <property type="term" value="F:3'-5' DNA helicase activity"/>
    <property type="evidence" value="ECO:0007669"/>
    <property type="project" value="UniProtKB-EC"/>
</dbReference>
<dbReference type="PANTHER" id="PTHR47835:SF3">
    <property type="entry name" value="HELICASE FOR MEIOSIS 1"/>
    <property type="match status" value="1"/>
</dbReference>
<keyword evidence="2" id="KW-0547">Nucleotide-binding</keyword>
<dbReference type="Proteomes" id="UP000014254">
    <property type="component" value="Unassembled WGS sequence"/>
</dbReference>
<dbReference type="GO" id="GO:0051321">
    <property type="term" value="P:meiotic cell cycle"/>
    <property type="evidence" value="ECO:0007669"/>
    <property type="project" value="UniProtKB-KW"/>
</dbReference>
<feature type="region of interest" description="Disordered" evidence="11">
    <location>
        <begin position="1"/>
        <end position="30"/>
    </location>
</feature>
<evidence type="ECO:0000256" key="3">
    <source>
        <dbReference type="ARBA" id="ARBA00022801"/>
    </source>
</evidence>
<dbReference type="InterPro" id="IPR036390">
    <property type="entry name" value="WH_DNA-bd_sf"/>
</dbReference>
<keyword evidence="7" id="KW-0469">Meiosis</keyword>
<dbReference type="Pfam" id="PF02889">
    <property type="entry name" value="Sec63"/>
    <property type="match status" value="1"/>
</dbReference>
<keyword evidence="5" id="KW-0067">ATP-binding</keyword>
<evidence type="ECO:0000256" key="10">
    <source>
        <dbReference type="ARBA" id="ARBA00048988"/>
    </source>
</evidence>
<reference evidence="15" key="1">
    <citation type="submission" date="2013-05" db="EMBL/GenBank/DDBJ databases">
        <title>The Genome sequence of Mucor circinelloides f. circinelloides 1006PhL.</title>
        <authorList>
            <consortium name="The Broad Institute Genomics Platform"/>
            <person name="Cuomo C."/>
            <person name="Earl A."/>
            <person name="Findley K."/>
            <person name="Lee S.C."/>
            <person name="Walker B."/>
            <person name="Young S."/>
            <person name="Zeng Q."/>
            <person name="Gargeya S."/>
            <person name="Fitzgerald M."/>
            <person name="Haas B."/>
            <person name="Abouelleil A."/>
            <person name="Allen A.W."/>
            <person name="Alvarado L."/>
            <person name="Arachchi H.M."/>
            <person name="Berlin A.M."/>
            <person name="Chapman S.B."/>
            <person name="Gainer-Dewar J."/>
            <person name="Goldberg J."/>
            <person name="Griggs A."/>
            <person name="Gujja S."/>
            <person name="Hansen M."/>
            <person name="Howarth C."/>
            <person name="Imamovic A."/>
            <person name="Ireland A."/>
            <person name="Larimer J."/>
            <person name="McCowan C."/>
            <person name="Murphy C."/>
            <person name="Pearson M."/>
            <person name="Poon T.W."/>
            <person name="Priest M."/>
            <person name="Roberts A."/>
            <person name="Saif S."/>
            <person name="Shea T."/>
            <person name="Sisk P."/>
            <person name="Sykes S."/>
            <person name="Wortman J."/>
            <person name="Nusbaum C."/>
            <person name="Birren B."/>
        </authorList>
    </citation>
    <scope>NUCLEOTIDE SEQUENCE [LARGE SCALE GENOMIC DNA]</scope>
    <source>
        <strain evidence="15">1006PhL</strain>
    </source>
</reference>
<dbReference type="SUPFAM" id="SSF52540">
    <property type="entry name" value="P-loop containing nucleoside triphosphate hydrolases"/>
    <property type="match status" value="1"/>
</dbReference>
<feature type="compositionally biased region" description="Pro residues" evidence="11">
    <location>
        <begin position="1214"/>
        <end position="1223"/>
    </location>
</feature>
<gene>
    <name evidence="14" type="ORF">HMPREF1544_04108</name>
</gene>
<feature type="region of interest" description="Disordered" evidence="11">
    <location>
        <begin position="1097"/>
        <end position="1143"/>
    </location>
</feature>
<evidence type="ECO:0000256" key="1">
    <source>
        <dbReference type="ARBA" id="ARBA00010140"/>
    </source>
</evidence>
<dbReference type="SMART" id="SM00487">
    <property type="entry name" value="DEXDc"/>
    <property type="match status" value="1"/>
</dbReference>
<dbReference type="InterPro" id="IPR036388">
    <property type="entry name" value="WH-like_DNA-bd_sf"/>
</dbReference>
<evidence type="ECO:0000256" key="5">
    <source>
        <dbReference type="ARBA" id="ARBA00022840"/>
    </source>
</evidence>